<keyword evidence="1" id="KW-0472">Membrane</keyword>
<dbReference type="InterPro" id="IPR018289">
    <property type="entry name" value="MULE_transposase_dom"/>
</dbReference>
<name>A0AAJ0MKQ6_9PEZI</name>
<feature type="transmembrane region" description="Helical" evidence="1">
    <location>
        <begin position="12"/>
        <end position="31"/>
    </location>
</feature>
<evidence type="ECO:0000259" key="2">
    <source>
        <dbReference type="Pfam" id="PF10551"/>
    </source>
</evidence>
<accession>A0AAJ0MKQ6</accession>
<proteinExistence type="predicted"/>
<evidence type="ECO:0000313" key="3">
    <source>
        <dbReference type="EMBL" id="KAK3363828.1"/>
    </source>
</evidence>
<dbReference type="AlphaFoldDB" id="A0AAJ0MKQ6"/>
<organism evidence="3 4">
    <name type="scientific">Lasiosphaeria hispida</name>
    <dbReference type="NCBI Taxonomy" id="260671"/>
    <lineage>
        <taxon>Eukaryota</taxon>
        <taxon>Fungi</taxon>
        <taxon>Dikarya</taxon>
        <taxon>Ascomycota</taxon>
        <taxon>Pezizomycotina</taxon>
        <taxon>Sordariomycetes</taxon>
        <taxon>Sordariomycetidae</taxon>
        <taxon>Sordariales</taxon>
        <taxon>Lasiosphaeriaceae</taxon>
        <taxon>Lasiosphaeria</taxon>
    </lineage>
</organism>
<keyword evidence="4" id="KW-1185">Reference proteome</keyword>
<comment type="caution">
    <text evidence="3">The sequence shown here is derived from an EMBL/GenBank/DDBJ whole genome shotgun (WGS) entry which is preliminary data.</text>
</comment>
<reference evidence="3" key="2">
    <citation type="submission" date="2023-06" db="EMBL/GenBank/DDBJ databases">
        <authorList>
            <consortium name="Lawrence Berkeley National Laboratory"/>
            <person name="Haridas S."/>
            <person name="Hensen N."/>
            <person name="Bonometti L."/>
            <person name="Westerberg I."/>
            <person name="Brannstrom I.O."/>
            <person name="Guillou S."/>
            <person name="Cros-Aarteil S."/>
            <person name="Calhoun S."/>
            <person name="Kuo A."/>
            <person name="Mondo S."/>
            <person name="Pangilinan J."/>
            <person name="Riley R."/>
            <person name="Labutti K."/>
            <person name="Andreopoulos B."/>
            <person name="Lipzen A."/>
            <person name="Chen C."/>
            <person name="Yanf M."/>
            <person name="Daum C."/>
            <person name="Ng V."/>
            <person name="Clum A."/>
            <person name="Steindorff A."/>
            <person name="Ohm R."/>
            <person name="Martin F."/>
            <person name="Silar P."/>
            <person name="Natvig D."/>
            <person name="Lalanne C."/>
            <person name="Gautier V."/>
            <person name="Ament-Velasquez S.L."/>
            <person name="Kruys A."/>
            <person name="Hutchinson M.I."/>
            <person name="Powell A.J."/>
            <person name="Barry K."/>
            <person name="Miller A.N."/>
            <person name="Grigoriev I.V."/>
            <person name="Debuchy R."/>
            <person name="Gladieux P."/>
            <person name="Thoren M.H."/>
            <person name="Johannesson H."/>
        </authorList>
    </citation>
    <scope>NUCLEOTIDE SEQUENCE</scope>
    <source>
        <strain evidence="3">CBS 955.72</strain>
    </source>
</reference>
<dbReference type="Pfam" id="PF10551">
    <property type="entry name" value="MULE"/>
    <property type="match status" value="1"/>
</dbReference>
<evidence type="ECO:0000256" key="1">
    <source>
        <dbReference type="SAM" id="Phobius"/>
    </source>
</evidence>
<reference evidence="3" key="1">
    <citation type="journal article" date="2023" name="Mol. Phylogenet. Evol.">
        <title>Genome-scale phylogeny and comparative genomics of the fungal order Sordariales.</title>
        <authorList>
            <person name="Hensen N."/>
            <person name="Bonometti L."/>
            <person name="Westerberg I."/>
            <person name="Brannstrom I.O."/>
            <person name="Guillou S."/>
            <person name="Cros-Aarteil S."/>
            <person name="Calhoun S."/>
            <person name="Haridas S."/>
            <person name="Kuo A."/>
            <person name="Mondo S."/>
            <person name="Pangilinan J."/>
            <person name="Riley R."/>
            <person name="LaButti K."/>
            <person name="Andreopoulos B."/>
            <person name="Lipzen A."/>
            <person name="Chen C."/>
            <person name="Yan M."/>
            <person name="Daum C."/>
            <person name="Ng V."/>
            <person name="Clum A."/>
            <person name="Steindorff A."/>
            <person name="Ohm R.A."/>
            <person name="Martin F."/>
            <person name="Silar P."/>
            <person name="Natvig D.O."/>
            <person name="Lalanne C."/>
            <person name="Gautier V."/>
            <person name="Ament-Velasquez S.L."/>
            <person name="Kruys A."/>
            <person name="Hutchinson M.I."/>
            <person name="Powell A.J."/>
            <person name="Barry K."/>
            <person name="Miller A.N."/>
            <person name="Grigoriev I.V."/>
            <person name="Debuchy R."/>
            <person name="Gladieux P."/>
            <person name="Hiltunen Thoren M."/>
            <person name="Johannesson H."/>
        </authorList>
    </citation>
    <scope>NUCLEOTIDE SEQUENCE</scope>
    <source>
        <strain evidence="3">CBS 955.72</strain>
    </source>
</reference>
<dbReference type="Proteomes" id="UP001275084">
    <property type="component" value="Unassembled WGS sequence"/>
</dbReference>
<keyword evidence="1" id="KW-0812">Transmembrane</keyword>
<protein>
    <recommendedName>
        <fullName evidence="2">MULE transposase domain-containing protein</fullName>
    </recommendedName>
</protein>
<sequence length="139" mass="16157">MYETNRLGFHLYIVTAPNGLGSTFCLAYGFVNNKKVSAFKFLTEATKQFRQRERIPEPQVIIKSYLLNGRDDFFKLVDALANMCSEQRLQYEETVARDQTRIRLDFKGGFQGCKWWAIESHNNVKAVWCYGDGQFNIHS</sequence>
<dbReference type="EMBL" id="JAUIQD010000001">
    <property type="protein sequence ID" value="KAK3363828.1"/>
    <property type="molecule type" value="Genomic_DNA"/>
</dbReference>
<feature type="domain" description="MULE transposase" evidence="2">
    <location>
        <begin position="1"/>
        <end position="63"/>
    </location>
</feature>
<gene>
    <name evidence="3" type="ORF">B0T25DRAFT_54360</name>
</gene>
<evidence type="ECO:0000313" key="4">
    <source>
        <dbReference type="Proteomes" id="UP001275084"/>
    </source>
</evidence>
<keyword evidence="1" id="KW-1133">Transmembrane helix</keyword>